<dbReference type="eggNOG" id="ENOG502ZBY7">
    <property type="taxonomic scope" value="Bacteria"/>
</dbReference>
<evidence type="ECO:0000313" key="4">
    <source>
        <dbReference type="Proteomes" id="UP000027778"/>
    </source>
</evidence>
<reference evidence="3 4" key="1">
    <citation type="submission" date="2014-06" db="EMBL/GenBank/DDBJ databases">
        <title>Draft genome sequence of Bacillus gaemokensis JCM 15801 (MCCC 1A00707).</title>
        <authorList>
            <person name="Lai Q."/>
            <person name="Liu Y."/>
            <person name="Shao Z."/>
        </authorList>
    </citation>
    <scope>NUCLEOTIDE SEQUENCE [LARGE SCALE GENOMIC DNA]</scope>
    <source>
        <strain evidence="3 4">JCM 15801</strain>
    </source>
</reference>
<accession>A0A073K371</accession>
<dbReference type="Pfam" id="PF25250">
    <property type="entry name" value="DUF7852"/>
    <property type="match status" value="2"/>
</dbReference>
<evidence type="ECO:0000259" key="2">
    <source>
        <dbReference type="Pfam" id="PF25250"/>
    </source>
</evidence>
<dbReference type="RefSeq" id="WP_033678897.1">
    <property type="nucleotide sequence ID" value="NZ_JOTM01000059.1"/>
</dbReference>
<gene>
    <name evidence="3" type="ORF">BAGA_25195</name>
</gene>
<feature type="region of interest" description="Disordered" evidence="1">
    <location>
        <begin position="18"/>
        <end position="57"/>
    </location>
</feature>
<feature type="domain" description="DUF7852" evidence="2">
    <location>
        <begin position="69"/>
        <end position="161"/>
    </location>
</feature>
<dbReference type="NCBIfam" id="NF045794">
    <property type="entry name" value="CsxC_fam"/>
    <property type="match status" value="1"/>
</dbReference>
<dbReference type="AlphaFoldDB" id="A0A073K371"/>
<dbReference type="EMBL" id="JOTM01000059">
    <property type="protein sequence ID" value="KEK21769.1"/>
    <property type="molecule type" value="Genomic_DNA"/>
</dbReference>
<name>A0A073K371_9BACI</name>
<dbReference type="STRING" id="574375.AZF08_26845"/>
<organism evidence="3 4">
    <name type="scientific">Bacillus gaemokensis</name>
    <dbReference type="NCBI Taxonomy" id="574375"/>
    <lineage>
        <taxon>Bacteria</taxon>
        <taxon>Bacillati</taxon>
        <taxon>Bacillota</taxon>
        <taxon>Bacilli</taxon>
        <taxon>Bacillales</taxon>
        <taxon>Bacillaceae</taxon>
        <taxon>Bacillus</taxon>
        <taxon>Bacillus cereus group</taxon>
    </lineage>
</organism>
<dbReference type="InterPro" id="IPR054845">
    <property type="entry name" value="Exosporium_prot_C"/>
</dbReference>
<dbReference type="Proteomes" id="UP000027778">
    <property type="component" value="Unassembled WGS sequence"/>
</dbReference>
<keyword evidence="4" id="KW-1185">Reference proteome</keyword>
<evidence type="ECO:0000256" key="1">
    <source>
        <dbReference type="SAM" id="MobiDB-lite"/>
    </source>
</evidence>
<comment type="caution">
    <text evidence="3">The sequence shown here is derived from an EMBL/GenBank/DDBJ whole genome shotgun (WGS) entry which is preliminary data.</text>
</comment>
<evidence type="ECO:0000313" key="3">
    <source>
        <dbReference type="EMBL" id="KEK21769.1"/>
    </source>
</evidence>
<dbReference type="InterPro" id="IPR057174">
    <property type="entry name" value="DUF7852"/>
</dbReference>
<proteinExistence type="predicted"/>
<sequence>MMNKPWIGNKMLDKIFSEHKMTPEVEDSPPSEYDVKKPSSEYEGEASASSEYDVKKPSSEYEEEVSVLSEIKESSPTTPTVKIPVVLAERIIQIVVEANISLDPLAIEIKSVLKTVFLTHCKLVPVAFMSVPGTNYRRVIRAKLFVEGYIRKNIEYTTQRCNGSVCNHIVNIPFSRFLDLTAGDFITYPLLVAFSDTTSHFSNPKNSSLSRLDKNFFRNAVFYNKQPYCELVRANFYEVDFSPCLTDMNESCSTLRENIVLDLTLKVLQVQQVKI</sequence>
<protein>
    <recommendedName>
        <fullName evidence="2">DUF7852 domain-containing protein</fullName>
    </recommendedName>
</protein>
<feature type="domain" description="DUF7852" evidence="2">
    <location>
        <begin position="163"/>
        <end position="241"/>
    </location>
</feature>